<reference evidence="3" key="1">
    <citation type="submission" date="2023-07" db="EMBL/GenBank/DDBJ databases">
        <title>Draft genome sequence of Agarivorans aestuarii strain ZMCS4, a CAZymes producing bacteria isolated from the marine brown algae Clodostephus spongiosus.</title>
        <authorList>
            <person name="Lorente B."/>
            <person name="Cabral C."/>
            <person name="Frias J."/>
            <person name="Faria J."/>
            <person name="Toubarro D."/>
        </authorList>
    </citation>
    <scope>NUCLEOTIDE SEQUENCE [LARGE SCALE GENOMIC DNA]</scope>
    <source>
        <strain evidence="3">ZMCS4</strain>
    </source>
</reference>
<feature type="signal peptide" evidence="1">
    <location>
        <begin position="1"/>
        <end position="23"/>
    </location>
</feature>
<proteinExistence type="predicted"/>
<evidence type="ECO:0000313" key="2">
    <source>
        <dbReference type="EMBL" id="MEE1673663.1"/>
    </source>
</evidence>
<dbReference type="RefSeq" id="WP_329774921.1">
    <property type="nucleotide sequence ID" value="NZ_JAYDYW010000006.1"/>
</dbReference>
<comment type="caution">
    <text evidence="2">The sequence shown here is derived from an EMBL/GenBank/DDBJ whole genome shotgun (WGS) entry which is preliminary data.</text>
</comment>
<dbReference type="Gene3D" id="3.40.190.10">
    <property type="entry name" value="Periplasmic binding protein-like II"/>
    <property type="match status" value="2"/>
</dbReference>
<evidence type="ECO:0000313" key="3">
    <source>
        <dbReference type="Proteomes" id="UP001310248"/>
    </source>
</evidence>
<feature type="chain" id="PRO_5047535051" evidence="1">
    <location>
        <begin position="24"/>
        <end position="283"/>
    </location>
</feature>
<dbReference type="SUPFAM" id="SSF53850">
    <property type="entry name" value="Periplasmic binding protein-like II"/>
    <property type="match status" value="1"/>
</dbReference>
<organism evidence="2 3">
    <name type="scientific">Agarivorans aestuarii</name>
    <dbReference type="NCBI Taxonomy" id="1563703"/>
    <lineage>
        <taxon>Bacteria</taxon>
        <taxon>Pseudomonadati</taxon>
        <taxon>Pseudomonadota</taxon>
        <taxon>Gammaproteobacteria</taxon>
        <taxon>Alteromonadales</taxon>
        <taxon>Alteromonadaceae</taxon>
        <taxon>Agarivorans</taxon>
    </lineage>
</organism>
<evidence type="ECO:0000256" key="1">
    <source>
        <dbReference type="SAM" id="SignalP"/>
    </source>
</evidence>
<name>A0ABU7G2N3_9ALTE</name>
<protein>
    <submittedName>
        <fullName evidence="2">Transporter substrate-binding domain-containing protein</fullName>
    </submittedName>
</protein>
<gene>
    <name evidence="2" type="ORF">SNR37_003089</name>
</gene>
<keyword evidence="3" id="KW-1185">Reference proteome</keyword>
<sequence length="283" mass="32071">MKKITIASFFLFCGLTLSNSVLAQVTTPIVLGERDRLVIDLIKLAFEKSNYSQDIQPIDTYYSEARLVEEVKQDQVSVIWAGASNSMQQQLKAIKIPIFKGLLGHRVFVIEQSNQAAFEGVSSLESLKRLKAGLGRFWGDTEILENAGLEVVKPVKAQSLFHMVDGGRFDYLPLAVHEAWEVVATQNEVNLAVENNILLVYPMAMYLYVDPQNRELYHAINDGLETAISDGSYDQLFYQSPLISNTFKTARLKERQIIKINNPLLPDDAPLHRKELWLDIQER</sequence>
<dbReference type="Proteomes" id="UP001310248">
    <property type="component" value="Unassembled WGS sequence"/>
</dbReference>
<keyword evidence="1" id="KW-0732">Signal</keyword>
<accession>A0ABU7G2N3</accession>
<dbReference type="EMBL" id="JAYDYW010000006">
    <property type="protein sequence ID" value="MEE1673663.1"/>
    <property type="molecule type" value="Genomic_DNA"/>
</dbReference>